<evidence type="ECO:0000256" key="1">
    <source>
        <dbReference type="ARBA" id="ARBA00004651"/>
    </source>
</evidence>
<dbReference type="InterPro" id="IPR017039">
    <property type="entry name" value="Virul_fac_BrkB"/>
</dbReference>
<dbReference type="EMBL" id="LR738855">
    <property type="protein sequence ID" value="VZH84631.1"/>
    <property type="molecule type" value="Genomic_DNA"/>
</dbReference>
<dbReference type="AlphaFoldDB" id="A0A6I8MGW4"/>
<name>A0A6I8MGW4_9CORY</name>
<accession>A0A6I8MGW4</accession>
<keyword evidence="4 7" id="KW-1133">Transmembrane helix</keyword>
<dbReference type="GO" id="GO:0005886">
    <property type="term" value="C:plasma membrane"/>
    <property type="evidence" value="ECO:0007669"/>
    <property type="project" value="UniProtKB-SubCell"/>
</dbReference>
<evidence type="ECO:0000256" key="4">
    <source>
        <dbReference type="ARBA" id="ARBA00022989"/>
    </source>
</evidence>
<protein>
    <submittedName>
        <fullName evidence="9">Ribonuclease</fullName>
    </submittedName>
    <submittedName>
        <fullName evidence="8">YhjD/YihY/BrkB family envelope integrity protein</fullName>
    </submittedName>
</protein>
<dbReference type="PANTHER" id="PTHR30213">
    <property type="entry name" value="INNER MEMBRANE PROTEIN YHJD"/>
    <property type="match status" value="1"/>
</dbReference>
<evidence type="ECO:0000313" key="10">
    <source>
        <dbReference type="Proteomes" id="UP000423525"/>
    </source>
</evidence>
<feature type="transmembrane region" description="Helical" evidence="7">
    <location>
        <begin position="88"/>
        <end position="112"/>
    </location>
</feature>
<dbReference type="KEGG" id="crf:FRC0190_00644"/>
<keyword evidence="11" id="KW-1185">Reference proteome</keyword>
<dbReference type="Pfam" id="PF03631">
    <property type="entry name" value="Virul_fac_BrkB"/>
    <property type="match status" value="1"/>
</dbReference>
<keyword evidence="3 7" id="KW-0812">Transmembrane</keyword>
<feature type="transmembrane region" description="Helical" evidence="7">
    <location>
        <begin position="195"/>
        <end position="215"/>
    </location>
</feature>
<dbReference type="PANTHER" id="PTHR30213:SF1">
    <property type="entry name" value="INNER MEMBRANE PROTEIN YHJD"/>
    <property type="match status" value="1"/>
</dbReference>
<feature type="transmembrane region" description="Helical" evidence="7">
    <location>
        <begin position="150"/>
        <end position="174"/>
    </location>
</feature>
<feature type="region of interest" description="Disordered" evidence="6">
    <location>
        <begin position="1"/>
        <end position="36"/>
    </location>
</feature>
<evidence type="ECO:0000256" key="6">
    <source>
        <dbReference type="SAM" id="MobiDB-lite"/>
    </source>
</evidence>
<dbReference type="Proteomes" id="UP000423525">
    <property type="component" value="Chromosome"/>
</dbReference>
<dbReference type="Proteomes" id="UP001265983">
    <property type="component" value="Unassembled WGS sequence"/>
</dbReference>
<keyword evidence="5 7" id="KW-0472">Membrane</keyword>
<feature type="transmembrane region" description="Helical" evidence="7">
    <location>
        <begin position="302"/>
        <end position="320"/>
    </location>
</feature>
<evidence type="ECO:0000256" key="2">
    <source>
        <dbReference type="ARBA" id="ARBA00022475"/>
    </source>
</evidence>
<reference evidence="8 11" key="2">
    <citation type="submission" date="2023-03" db="EMBL/GenBank/DDBJ databases">
        <title>Whole genome sequence of the first Corynebacterium rouxii strains isolated in Brazil: a recent member of Corynebacterium diphtheriae complex.</title>
        <authorList>
            <person name="Vieira V."/>
            <person name="Ramos J.N."/>
            <person name="Araujo M.R.B."/>
            <person name="Baio P.V."/>
            <person name="Sant'Anna L.O."/>
            <person name="Veras J.F.C."/>
            <person name="Vieira E.M.D."/>
            <person name="Sousa M.A.B."/>
            <person name="Camargo C.H."/>
            <person name="Sacchi C.T."/>
            <person name="Campos K.R."/>
            <person name="Santos M.B.N."/>
            <person name="Bokermann S."/>
            <person name="Alvim L.B."/>
            <person name="Santos L.S."/>
            <person name="Mattos-Guaraldi A.L."/>
        </authorList>
    </citation>
    <scope>NUCLEOTIDE SEQUENCE [LARGE SCALE GENOMIC DNA]</scope>
    <source>
        <strain evidence="8 11">70862</strain>
    </source>
</reference>
<comment type="subcellular location">
    <subcellularLocation>
        <location evidence="1">Cell membrane</location>
        <topology evidence="1">Multi-pass membrane protein</topology>
    </subcellularLocation>
</comment>
<gene>
    <name evidence="9" type="ORF">FRC0190_00644</name>
    <name evidence="8" type="ORF">P8T80_03700</name>
</gene>
<feature type="transmembrane region" description="Helical" evidence="7">
    <location>
        <begin position="365"/>
        <end position="383"/>
    </location>
</feature>
<evidence type="ECO:0000313" key="8">
    <source>
        <dbReference type="EMBL" id="MDT9410491.1"/>
    </source>
</evidence>
<evidence type="ECO:0000313" key="9">
    <source>
        <dbReference type="EMBL" id="VZH84631.1"/>
    </source>
</evidence>
<evidence type="ECO:0000313" key="11">
    <source>
        <dbReference type="Proteomes" id="UP001265983"/>
    </source>
</evidence>
<reference evidence="9 10" key="1">
    <citation type="submission" date="2019-11" db="EMBL/GenBank/DDBJ databases">
        <authorList>
            <person name="Brisse S."/>
        </authorList>
    </citation>
    <scope>NUCLEOTIDE SEQUENCE [LARGE SCALE GENOMIC DNA]</scope>
    <source>
        <strain evidence="9">FRC0190</strain>
    </source>
</reference>
<organism evidence="9 10">
    <name type="scientific">Corynebacterium rouxii</name>
    <dbReference type="NCBI Taxonomy" id="2719119"/>
    <lineage>
        <taxon>Bacteria</taxon>
        <taxon>Bacillati</taxon>
        <taxon>Actinomycetota</taxon>
        <taxon>Actinomycetes</taxon>
        <taxon>Mycobacteriales</taxon>
        <taxon>Corynebacteriaceae</taxon>
        <taxon>Corynebacterium</taxon>
    </lineage>
</organism>
<evidence type="ECO:0000256" key="7">
    <source>
        <dbReference type="SAM" id="Phobius"/>
    </source>
</evidence>
<proteinExistence type="predicted"/>
<dbReference type="RefSeq" id="WP_155871834.1">
    <property type="nucleotide sequence ID" value="NZ_CP168248.1"/>
</dbReference>
<dbReference type="EMBL" id="JARUHM010000008">
    <property type="protein sequence ID" value="MDT9410491.1"/>
    <property type="molecule type" value="Genomic_DNA"/>
</dbReference>
<evidence type="ECO:0000256" key="3">
    <source>
        <dbReference type="ARBA" id="ARBA00022692"/>
    </source>
</evidence>
<feature type="transmembrane region" description="Helical" evidence="7">
    <location>
        <begin position="235"/>
        <end position="259"/>
    </location>
</feature>
<sequence length="386" mass="41769">MASRGSGKISANTVVPASSRAAHQRESIRAMSTRQNRNKTDEFGIERSTADDPGIVDKLRLKWGWFDHLMRMNERYSQEGGNQYSAGITYFSVLSMFPILMLVMAAAATILARQPETLQQLQERITDSVDASIADTLKEILDTAISQRGAMFGIGGLTALWSGLSWMSHLRYGASKMWRYPVTGDNFAKTKFQDFLGFLGLLVAMGIALGITAIGSSGLTTQLIDAIELADVPGIFLLTFVISLVVGLIANFCVFLWLIKYLPRGEVPAKSALEAAGIGAVLFEIFKQLASQFFSNALSNPAGATFGPIIGLMVLLYFIWRILMYCCAWAATTAESLAIAKLEPPAPAVIRVREEIRTGGDKGKGIGIGLAGAAAATALLSLWKRK</sequence>
<keyword evidence="2" id="KW-1003">Cell membrane</keyword>
<evidence type="ECO:0000256" key="5">
    <source>
        <dbReference type="ARBA" id="ARBA00023136"/>
    </source>
</evidence>